<evidence type="ECO:0000256" key="9">
    <source>
        <dbReference type="ARBA" id="ARBA00023235"/>
    </source>
</evidence>
<dbReference type="SUPFAM" id="SSF109998">
    <property type="entry name" value="Triger factor/SurA peptide-binding domain-like"/>
    <property type="match status" value="1"/>
</dbReference>
<keyword evidence="4 11" id="KW-1003">Cell membrane</keyword>
<dbReference type="GO" id="GO:0005886">
    <property type="term" value="C:plasma membrane"/>
    <property type="evidence" value="ECO:0007669"/>
    <property type="project" value="UniProtKB-SubCell"/>
</dbReference>
<dbReference type="EMBL" id="AWVK01000106">
    <property type="protein sequence ID" value="ERK41601.1"/>
    <property type="molecule type" value="Genomic_DNA"/>
</dbReference>
<evidence type="ECO:0000256" key="3">
    <source>
        <dbReference type="ARBA" id="ARBA00006071"/>
    </source>
</evidence>
<dbReference type="InterPro" id="IPR050245">
    <property type="entry name" value="PrsA_foldase"/>
</dbReference>
<evidence type="ECO:0000256" key="8">
    <source>
        <dbReference type="ARBA" id="ARBA00023139"/>
    </source>
</evidence>
<dbReference type="PATRIC" id="fig|649758.3.peg.1928"/>
<dbReference type="PANTHER" id="PTHR47245">
    <property type="entry name" value="PEPTIDYLPROLYL ISOMERASE"/>
    <property type="match status" value="1"/>
</dbReference>
<evidence type="ECO:0000256" key="5">
    <source>
        <dbReference type="ARBA" id="ARBA00022729"/>
    </source>
</evidence>
<dbReference type="PANTHER" id="PTHR47245:SF1">
    <property type="entry name" value="FOLDASE PROTEIN PRSA"/>
    <property type="match status" value="1"/>
</dbReference>
<evidence type="ECO:0000313" key="13">
    <source>
        <dbReference type="EMBL" id="ERK41601.1"/>
    </source>
</evidence>
<dbReference type="InterPro" id="IPR027304">
    <property type="entry name" value="Trigger_fact/SurA_dom_sf"/>
</dbReference>
<evidence type="ECO:0000256" key="1">
    <source>
        <dbReference type="ARBA" id="ARBA00000971"/>
    </source>
</evidence>
<accession>U2PBT9</accession>
<dbReference type="GO" id="GO:0003755">
    <property type="term" value="F:peptidyl-prolyl cis-trans isomerase activity"/>
    <property type="evidence" value="ECO:0007669"/>
    <property type="project" value="UniProtKB-UniRule"/>
</dbReference>
<name>U2PBT9_LEVBR</name>
<evidence type="ECO:0000256" key="7">
    <source>
        <dbReference type="ARBA" id="ARBA00023136"/>
    </source>
</evidence>
<dbReference type="Proteomes" id="UP000016644">
    <property type="component" value="Unassembled WGS sequence"/>
</dbReference>
<comment type="function">
    <text evidence="11">Plays a major role in protein secretion by helping the post-translocational extracellular folding of several secreted proteins.</text>
</comment>
<comment type="caution">
    <text evidence="13">The sequence shown here is derived from an EMBL/GenBank/DDBJ whole genome shotgun (WGS) entry which is preliminary data.</text>
</comment>
<proteinExistence type="inferred from homology"/>
<dbReference type="Pfam" id="PF00639">
    <property type="entry name" value="Rotamase"/>
    <property type="match status" value="1"/>
</dbReference>
<feature type="domain" description="PpiC" evidence="12">
    <location>
        <begin position="143"/>
        <end position="242"/>
    </location>
</feature>
<reference evidence="13 14" key="1">
    <citation type="submission" date="2013-06" db="EMBL/GenBank/DDBJ databases">
        <authorList>
            <person name="Weinstock G."/>
            <person name="Sodergren E."/>
            <person name="Lobos E.A."/>
            <person name="Fulton L."/>
            <person name="Fulton R."/>
            <person name="Courtney L."/>
            <person name="Fronick C."/>
            <person name="O'Laughlin M."/>
            <person name="Godfrey J."/>
            <person name="Wilson R.M."/>
            <person name="Miner T."/>
            <person name="Farmer C."/>
            <person name="Delehaunty K."/>
            <person name="Cordes M."/>
            <person name="Minx P."/>
            <person name="Tomlinson C."/>
            <person name="Chen J."/>
            <person name="Wollam A."/>
            <person name="Pepin K.H."/>
            <person name="Bhonagiri V."/>
            <person name="Zhang X."/>
            <person name="Warren W."/>
            <person name="Mitreva M."/>
            <person name="Mardis E.R."/>
            <person name="Wilson R.K."/>
        </authorList>
    </citation>
    <scope>NUCLEOTIDE SEQUENCE [LARGE SCALE GENOMIC DNA]</scope>
    <source>
        <strain evidence="13 14">ATCC 14869</strain>
    </source>
</reference>
<evidence type="ECO:0000256" key="6">
    <source>
        <dbReference type="ARBA" id="ARBA00023110"/>
    </source>
</evidence>
<dbReference type="PROSITE" id="PS50198">
    <property type="entry name" value="PPIC_PPIASE_2"/>
    <property type="match status" value="1"/>
</dbReference>
<dbReference type="Gene3D" id="3.10.50.40">
    <property type="match status" value="1"/>
</dbReference>
<keyword evidence="9 11" id="KW-0413">Isomerase</keyword>
<dbReference type="SUPFAM" id="SSF54534">
    <property type="entry name" value="FKBP-like"/>
    <property type="match status" value="1"/>
</dbReference>
<evidence type="ECO:0000256" key="4">
    <source>
        <dbReference type="ARBA" id="ARBA00022475"/>
    </source>
</evidence>
<evidence type="ECO:0000256" key="2">
    <source>
        <dbReference type="ARBA" id="ARBA00004193"/>
    </source>
</evidence>
<keyword evidence="5 11" id="KW-0732">Signal</keyword>
<dbReference type="HAMAP" id="MF_01145">
    <property type="entry name" value="Foldase_PrsA"/>
    <property type="match status" value="1"/>
</dbReference>
<sequence>MDVLDIMKKWSIALTGLLLSATLAGCGSQKVVATTNGGNITEPAYYSSLKETPSGQQVLQQMILSKVLEKQYGDKVSQAAVNKLFNQTKAQYGSSFNSVLSQGGITQSSYKSDIRFRLLFKEAVKANIKITDAQLKKQFKHYEPKVTVAHILVANKATAQKIIARLSDTKPANREKEFTQLAKRYSTDSITKNKGGKLAQFDSTDTTLDSAFKQAAFKLKTDDYTTAPVKTQYGYHVILMLNNPGKGTIKDHKAALTAQIVNQEVNNSEVTHEVIAKVLKKGDVSIKDSQLKHVLSDYMSSSSSNVSSK</sequence>
<dbReference type="EC" id="5.2.1.8" evidence="11"/>
<evidence type="ECO:0000259" key="12">
    <source>
        <dbReference type="PROSITE" id="PS50198"/>
    </source>
</evidence>
<comment type="catalytic activity">
    <reaction evidence="1 11">
        <text>[protein]-peptidylproline (omega=180) = [protein]-peptidylproline (omega=0)</text>
        <dbReference type="Rhea" id="RHEA:16237"/>
        <dbReference type="Rhea" id="RHEA-COMP:10747"/>
        <dbReference type="Rhea" id="RHEA-COMP:10748"/>
        <dbReference type="ChEBI" id="CHEBI:83833"/>
        <dbReference type="ChEBI" id="CHEBI:83834"/>
        <dbReference type="EC" id="5.2.1.8"/>
    </reaction>
</comment>
<gene>
    <name evidence="11" type="primary">prsA</name>
    <name evidence="13" type="ORF">HMPREF0495_02165</name>
</gene>
<comment type="subcellular location">
    <subcellularLocation>
        <location evidence="2">Cell membrane</location>
        <topology evidence="2">Lipid-anchor</topology>
    </subcellularLocation>
</comment>
<dbReference type="AlphaFoldDB" id="U2PBT9"/>
<keyword evidence="10" id="KW-0449">Lipoprotein</keyword>
<protein>
    <recommendedName>
        <fullName evidence="11">Foldase protein PrsA</fullName>
        <ecNumber evidence="11">5.2.1.8</ecNumber>
    </recommendedName>
</protein>
<dbReference type="HOGENOM" id="CLU_034646_6_1_9"/>
<dbReference type="InterPro" id="IPR023059">
    <property type="entry name" value="Foldase_PrsA"/>
</dbReference>
<dbReference type="InterPro" id="IPR000297">
    <property type="entry name" value="PPIase_PpiC"/>
</dbReference>
<dbReference type="InterPro" id="IPR046357">
    <property type="entry name" value="PPIase_dom_sf"/>
</dbReference>
<dbReference type="NCBIfam" id="NF003356">
    <property type="entry name" value="PRK04405.1"/>
    <property type="match status" value="1"/>
</dbReference>
<evidence type="ECO:0000256" key="10">
    <source>
        <dbReference type="ARBA" id="ARBA00023288"/>
    </source>
</evidence>
<comment type="similarity">
    <text evidence="3 11">Belongs to the PrsA family.</text>
</comment>
<keyword evidence="7 11" id="KW-0472">Membrane</keyword>
<keyword evidence="8" id="KW-0564">Palmitate</keyword>
<keyword evidence="6 11" id="KW-0697">Rotamase</keyword>
<dbReference type="GO" id="GO:0006457">
    <property type="term" value="P:protein folding"/>
    <property type="evidence" value="ECO:0007669"/>
    <property type="project" value="UniProtKB-UniRule"/>
</dbReference>
<evidence type="ECO:0000256" key="11">
    <source>
        <dbReference type="HAMAP-Rule" id="MF_01145"/>
    </source>
</evidence>
<evidence type="ECO:0000313" key="14">
    <source>
        <dbReference type="Proteomes" id="UP000016644"/>
    </source>
</evidence>
<organism evidence="13 14">
    <name type="scientific">Levilactobacillus brevis ATCC 14869 = DSM 20054</name>
    <dbReference type="NCBI Taxonomy" id="649758"/>
    <lineage>
        <taxon>Bacteria</taxon>
        <taxon>Bacillati</taxon>
        <taxon>Bacillota</taxon>
        <taxon>Bacilli</taxon>
        <taxon>Lactobacillales</taxon>
        <taxon>Lactobacillaceae</taxon>
        <taxon>Levilactobacillus</taxon>
    </lineage>
</organism>